<dbReference type="EMBL" id="FLRE01000019">
    <property type="protein sequence ID" value="SBT31544.1"/>
    <property type="molecule type" value="Genomic_DNA"/>
</dbReference>
<dbReference type="InterPro" id="IPR008780">
    <property type="entry name" value="Plasmodium_Vir"/>
</dbReference>
<sequence length="348" mass="40872">MTGSEEDKRYDTFEEYNYNQDILDKSYKNILSEDFDKFSSCSENEEIKNDQKIIEDCITLKKYLLHFNSIESCNNKHCCAYVNYWLNKKAKTYNNAINSPLKIYNEFLKDDNEFTQKNLCISKINNLNSDEYKKVEKLYKIYEHYSNYKILKHMVQIACNRAKLCATEYNNILSKNTKIEDNKFCKVLEVFKKEFEKDVSPFKSQCTAEIPDLFSYQEECNNLQWKPNEADSSSRLQAGQMEMEDTTGESLNIQAPKTLSGREEHHIPPSSFGTTLPISLFSSGVGILLIFLSSYKFTPFGHWIKLRANRFKGMTKNFDEEYEMLQHTSEYDERNSEYEGYNIAYNSL</sequence>
<keyword evidence="4" id="KW-1185">Reference proteome</keyword>
<evidence type="ECO:0000313" key="4">
    <source>
        <dbReference type="Proteomes" id="UP000078555"/>
    </source>
</evidence>
<dbReference type="Proteomes" id="UP000078550">
    <property type="component" value="Unassembled WGS sequence"/>
</dbReference>
<evidence type="ECO:0000313" key="3">
    <source>
        <dbReference type="Proteomes" id="UP000078550"/>
    </source>
</evidence>
<organism evidence="2 3">
    <name type="scientific">Plasmodium ovale wallikeri</name>
    <dbReference type="NCBI Taxonomy" id="864142"/>
    <lineage>
        <taxon>Eukaryota</taxon>
        <taxon>Sar</taxon>
        <taxon>Alveolata</taxon>
        <taxon>Apicomplexa</taxon>
        <taxon>Aconoidasida</taxon>
        <taxon>Haemosporida</taxon>
        <taxon>Plasmodiidae</taxon>
        <taxon>Plasmodium</taxon>
        <taxon>Plasmodium (Plasmodium)</taxon>
    </lineage>
</organism>
<proteinExistence type="predicted"/>
<dbReference type="AlphaFoldDB" id="A0A1A8YJ34"/>
<dbReference type="EMBL" id="FLRD01000010">
    <property type="protein sequence ID" value="SBT30944.1"/>
    <property type="molecule type" value="Genomic_DNA"/>
</dbReference>
<dbReference type="Pfam" id="PF05795">
    <property type="entry name" value="Plasmodium_Vir"/>
    <property type="match status" value="1"/>
</dbReference>
<reference evidence="2" key="1">
    <citation type="submission" date="2016-05" db="EMBL/GenBank/DDBJ databases">
        <authorList>
            <person name="Lavstsen T."/>
            <person name="Jespersen J.S."/>
        </authorList>
    </citation>
    <scope>NUCLEOTIDE SEQUENCE [LARGE SCALE GENOMIC DNA]</scope>
</reference>
<evidence type="ECO:0000313" key="2">
    <source>
        <dbReference type="EMBL" id="SBT31544.1"/>
    </source>
</evidence>
<dbReference type="Proteomes" id="UP000078555">
    <property type="component" value="Unassembled WGS sequence"/>
</dbReference>
<reference evidence="3 4" key="2">
    <citation type="submission" date="2016-05" db="EMBL/GenBank/DDBJ databases">
        <authorList>
            <person name="Naeem Raeece"/>
        </authorList>
    </citation>
    <scope>NUCLEOTIDE SEQUENCE [LARGE SCALE GENOMIC DNA]</scope>
</reference>
<name>A0A1A8YJ34_PLAOA</name>
<gene>
    <name evidence="1" type="ORF">POVWA1_004620</name>
    <name evidence="2" type="ORF">POVWA2_004680</name>
</gene>
<accession>A0A1A8YJ34</accession>
<protein>
    <submittedName>
        <fullName evidence="2">PIR Superfamily Protein</fullName>
    </submittedName>
</protein>
<evidence type="ECO:0000313" key="1">
    <source>
        <dbReference type="EMBL" id="SBT30944.1"/>
    </source>
</evidence>